<protein>
    <submittedName>
        <fullName evidence="1">Uncharacterized protein</fullName>
    </submittedName>
</protein>
<dbReference type="NCBIfam" id="TIGR04549">
    <property type="entry name" value="LP_HExxH_w_tonB"/>
    <property type="match status" value="1"/>
</dbReference>
<gene>
    <name evidence="1" type="ORF">CGC58_10945</name>
</gene>
<reference evidence="2" key="1">
    <citation type="submission" date="2017-06" db="EMBL/GenBank/DDBJ databases">
        <title>Capnocytophaga spp. assemblies.</title>
        <authorList>
            <person name="Gulvik C.A."/>
        </authorList>
    </citation>
    <scope>NUCLEOTIDE SEQUENCE [LARGE SCALE GENOMIC DNA]</scope>
    <source>
        <strain evidence="2">H2177</strain>
    </source>
</reference>
<name>A0A250G1S9_9FLAO</name>
<evidence type="ECO:0000313" key="1">
    <source>
        <dbReference type="EMBL" id="ATA90196.1"/>
    </source>
</evidence>
<dbReference type="Gene3D" id="3.40.390.70">
    <property type="match status" value="1"/>
</dbReference>
<dbReference type="Pfam" id="PF15890">
    <property type="entry name" value="Peptidase_Mx1"/>
    <property type="match status" value="1"/>
</dbReference>
<dbReference type="KEGG" id="csto:CGC58_10945"/>
<accession>A0A250G1S9</accession>
<proteinExistence type="predicted"/>
<sequence length="372" mass="42684">MNNKHMMKKIYIVISMALLGCSQEKLSDQSVVEANIVQRNYTELDTWIRNELTLPYGIEVDYRWNGNTAQKGSYTYPPEAENVQKMLEAIKFLWLETYTLNNVGGSHFMKEKNPIKIYMYGGKNLDAHGVELLANHTGTTAEMFLYNVNDFDPKDYEKVYVLMRSVHHQFAKRLMELLPYERDKFALISSGYVSDSKDLPSKEPIGRYIKKISDCSRDKDNTGFTYVISSEQDYQQARLGFFSVGKSIRTNEKLYSSDCEVARTSDVILTEGAIANRRGFFTIHSMLSPEDDFAEIVSAYLTHSSKEITDAITLGGTSISGTADEEQEVRVAKEQLLKKQAFVEEYFKKEVKINLKRMQLLSVQRIKSFVNR</sequence>
<dbReference type="OrthoDB" id="1113652at2"/>
<dbReference type="Proteomes" id="UP000217348">
    <property type="component" value="Chromosome"/>
</dbReference>
<dbReference type="AlphaFoldDB" id="A0A250G1S9"/>
<evidence type="ECO:0000313" key="2">
    <source>
        <dbReference type="Proteomes" id="UP000217348"/>
    </source>
</evidence>
<dbReference type="PROSITE" id="PS51257">
    <property type="entry name" value="PROKAR_LIPOPROTEIN"/>
    <property type="match status" value="1"/>
</dbReference>
<dbReference type="EMBL" id="CP022387">
    <property type="protein sequence ID" value="ATA90196.1"/>
    <property type="molecule type" value="Genomic_DNA"/>
</dbReference>
<organism evidence="1 2">
    <name type="scientific">Capnocytophaga stomatis</name>
    <dbReference type="NCBI Taxonomy" id="1848904"/>
    <lineage>
        <taxon>Bacteria</taxon>
        <taxon>Pseudomonadati</taxon>
        <taxon>Bacteroidota</taxon>
        <taxon>Flavobacteriia</taxon>
        <taxon>Flavobacteriales</taxon>
        <taxon>Flavobacteriaceae</taxon>
        <taxon>Capnocytophaga</taxon>
    </lineage>
</organism>
<dbReference type="InterPro" id="IPR030890">
    <property type="entry name" value="LP_HExxH_w_TonB"/>
</dbReference>